<keyword evidence="4" id="KW-1185">Reference proteome</keyword>
<dbReference type="EMBL" id="JAGSPA010000001">
    <property type="protein sequence ID" value="MBV7255566.1"/>
    <property type="molecule type" value="Genomic_DNA"/>
</dbReference>
<keyword evidence="2" id="KW-0812">Transmembrane</keyword>
<dbReference type="Proteomes" id="UP000722336">
    <property type="component" value="Unassembled WGS sequence"/>
</dbReference>
<feature type="transmembrane region" description="Helical" evidence="2">
    <location>
        <begin position="71"/>
        <end position="91"/>
    </location>
</feature>
<reference evidence="3 4" key="1">
    <citation type="submission" date="2021-04" db="EMBL/GenBank/DDBJ databases">
        <authorList>
            <person name="Pira H."/>
            <person name="Risdian C."/>
            <person name="Wink J."/>
        </authorList>
    </citation>
    <scope>NUCLEOTIDE SEQUENCE [LARGE SCALE GENOMIC DNA]</scope>
    <source>
        <strain evidence="3 4">WHA3</strain>
    </source>
</reference>
<evidence type="ECO:0000256" key="2">
    <source>
        <dbReference type="SAM" id="Phobius"/>
    </source>
</evidence>
<keyword evidence="2" id="KW-0472">Membrane</keyword>
<protein>
    <submittedName>
        <fullName evidence="3">Uncharacterized protein</fullName>
    </submittedName>
</protein>
<accession>A0ABS6SCB1</accession>
<gene>
    <name evidence="3" type="ORF">KCG44_02070</name>
</gene>
<keyword evidence="2" id="KW-1133">Transmembrane helix</keyword>
<evidence type="ECO:0000256" key="1">
    <source>
        <dbReference type="SAM" id="Coils"/>
    </source>
</evidence>
<organism evidence="3 4">
    <name type="scientific">Pacificimonas pallii</name>
    <dbReference type="NCBI Taxonomy" id="2827236"/>
    <lineage>
        <taxon>Bacteria</taxon>
        <taxon>Pseudomonadati</taxon>
        <taxon>Pseudomonadota</taxon>
        <taxon>Alphaproteobacteria</taxon>
        <taxon>Sphingomonadales</taxon>
        <taxon>Sphingosinicellaceae</taxon>
        <taxon>Pacificimonas</taxon>
    </lineage>
</organism>
<proteinExistence type="predicted"/>
<dbReference type="RefSeq" id="WP_218443905.1">
    <property type="nucleotide sequence ID" value="NZ_JAGSPA010000001.1"/>
</dbReference>
<feature type="transmembrane region" description="Helical" evidence="2">
    <location>
        <begin position="47"/>
        <end position="65"/>
    </location>
</feature>
<sequence length="113" mass="12364">MSTAPDKPSKFDLLKTEHDDYDKALTALADAQDEITELKDRRREERLAWIVAATIIFDCMVLLKADNLGGPLIIGLIQIAALAVVANRLGVEEFAGLFRGMINTLTDKTFGGS</sequence>
<feature type="coiled-coil region" evidence="1">
    <location>
        <begin position="21"/>
        <end position="48"/>
    </location>
</feature>
<comment type="caution">
    <text evidence="3">The sequence shown here is derived from an EMBL/GenBank/DDBJ whole genome shotgun (WGS) entry which is preliminary data.</text>
</comment>
<name>A0ABS6SCB1_9SPHN</name>
<keyword evidence="1" id="KW-0175">Coiled coil</keyword>
<evidence type="ECO:0000313" key="4">
    <source>
        <dbReference type="Proteomes" id="UP000722336"/>
    </source>
</evidence>
<evidence type="ECO:0000313" key="3">
    <source>
        <dbReference type="EMBL" id="MBV7255566.1"/>
    </source>
</evidence>